<protein>
    <submittedName>
        <fullName evidence="1">Uncharacterized protein</fullName>
    </submittedName>
</protein>
<proteinExistence type="predicted"/>
<name>A0ABQ9H6Q5_9NEOP</name>
<keyword evidence="2" id="KW-1185">Reference proteome</keyword>
<comment type="caution">
    <text evidence="1">The sequence shown here is derived from an EMBL/GenBank/DDBJ whole genome shotgun (WGS) entry which is preliminary data.</text>
</comment>
<evidence type="ECO:0000313" key="2">
    <source>
        <dbReference type="Proteomes" id="UP001159363"/>
    </source>
</evidence>
<gene>
    <name evidence="1" type="ORF">PR048_020596</name>
</gene>
<sequence length="225" mass="25371">MNKSWFSVIVDNLATHICAHCTLVTTPRNFRELRQLAIEIQGRLVAASQFRQCFPPPEQARCNGVSELHWHSLTIQEVDDRSFSGRRSNYADAGQSARNCTVSLAETKLFRCGELGYLQNACKKLGKLSMTGKGDASITAIAKVVSCHGRNCSYGQILKEEGYRQKSTRNQHKGRREGQQRANLMAKRLPRYCWAGICIYQGKPTTGDQTVAVKHTTQHRDREQQ</sequence>
<accession>A0ABQ9H6Q5</accession>
<reference evidence="1 2" key="1">
    <citation type="submission" date="2023-02" db="EMBL/GenBank/DDBJ databases">
        <title>LHISI_Scaffold_Assembly.</title>
        <authorList>
            <person name="Stuart O.P."/>
            <person name="Cleave R."/>
            <person name="Magrath M.J.L."/>
            <person name="Mikheyev A.S."/>
        </authorList>
    </citation>
    <scope>NUCLEOTIDE SEQUENCE [LARGE SCALE GENOMIC DNA]</scope>
    <source>
        <strain evidence="1">Daus_M_001</strain>
        <tissue evidence="1">Leg muscle</tissue>
    </source>
</reference>
<evidence type="ECO:0000313" key="1">
    <source>
        <dbReference type="EMBL" id="KAJ8879975.1"/>
    </source>
</evidence>
<organism evidence="1 2">
    <name type="scientific">Dryococelus australis</name>
    <dbReference type="NCBI Taxonomy" id="614101"/>
    <lineage>
        <taxon>Eukaryota</taxon>
        <taxon>Metazoa</taxon>
        <taxon>Ecdysozoa</taxon>
        <taxon>Arthropoda</taxon>
        <taxon>Hexapoda</taxon>
        <taxon>Insecta</taxon>
        <taxon>Pterygota</taxon>
        <taxon>Neoptera</taxon>
        <taxon>Polyneoptera</taxon>
        <taxon>Phasmatodea</taxon>
        <taxon>Verophasmatodea</taxon>
        <taxon>Anareolatae</taxon>
        <taxon>Phasmatidae</taxon>
        <taxon>Eurycanthinae</taxon>
        <taxon>Dryococelus</taxon>
    </lineage>
</organism>
<dbReference type="Proteomes" id="UP001159363">
    <property type="component" value="Chromosome 6"/>
</dbReference>
<dbReference type="EMBL" id="JARBHB010000007">
    <property type="protein sequence ID" value="KAJ8879975.1"/>
    <property type="molecule type" value="Genomic_DNA"/>
</dbReference>